<protein>
    <submittedName>
        <fullName evidence="11">G9985 protein</fullName>
    </submittedName>
</protein>
<dbReference type="PROSITE" id="PS50297">
    <property type="entry name" value="ANK_REP_REGION"/>
    <property type="match status" value="3"/>
</dbReference>
<dbReference type="PROSITE" id="PS50011">
    <property type="entry name" value="PROTEIN_KINASE_DOM"/>
    <property type="match status" value="1"/>
</dbReference>
<comment type="caution">
    <text evidence="11">The sequence shown here is derived from an EMBL/GenBank/DDBJ whole genome shotgun (WGS) entry which is preliminary data.</text>
</comment>
<feature type="repeat" description="ANK" evidence="7">
    <location>
        <begin position="57"/>
        <end position="89"/>
    </location>
</feature>
<feature type="region of interest" description="Disordered" evidence="9">
    <location>
        <begin position="556"/>
        <end position="597"/>
    </location>
</feature>
<evidence type="ECO:0000256" key="9">
    <source>
        <dbReference type="SAM" id="MobiDB-lite"/>
    </source>
</evidence>
<feature type="region of interest" description="Disordered" evidence="9">
    <location>
        <begin position="365"/>
        <end position="395"/>
    </location>
</feature>
<dbReference type="Pfam" id="PF07714">
    <property type="entry name" value="PK_Tyr_Ser-Thr"/>
    <property type="match status" value="2"/>
</dbReference>
<accession>A0ABP1G963</accession>
<dbReference type="InterPro" id="IPR051681">
    <property type="entry name" value="Ser/Thr_Kinases-Pseudokinases"/>
</dbReference>
<dbReference type="SMART" id="SM00220">
    <property type="entry name" value="S_TKc"/>
    <property type="match status" value="1"/>
</dbReference>
<keyword evidence="3" id="KW-0808">Transferase</keyword>
<feature type="region of interest" description="Disordered" evidence="9">
    <location>
        <begin position="640"/>
        <end position="704"/>
    </location>
</feature>
<dbReference type="Gene3D" id="3.30.200.20">
    <property type="entry name" value="Phosphorylase Kinase, domain 1"/>
    <property type="match status" value="1"/>
</dbReference>
<dbReference type="Gene3D" id="1.10.510.10">
    <property type="entry name" value="Transferase(Phosphotransferase) domain 1"/>
    <property type="match status" value="1"/>
</dbReference>
<dbReference type="InterPro" id="IPR008271">
    <property type="entry name" value="Ser/Thr_kinase_AS"/>
</dbReference>
<dbReference type="EMBL" id="CAXHTA020000017">
    <property type="protein sequence ID" value="CAL5227079.1"/>
    <property type="molecule type" value="Genomic_DNA"/>
</dbReference>
<evidence type="ECO:0000313" key="12">
    <source>
        <dbReference type="Proteomes" id="UP001497392"/>
    </source>
</evidence>
<feature type="domain" description="Protein kinase" evidence="10">
    <location>
        <begin position="423"/>
        <end position="922"/>
    </location>
</feature>
<dbReference type="SUPFAM" id="SSF56112">
    <property type="entry name" value="Protein kinase-like (PK-like)"/>
    <property type="match status" value="1"/>
</dbReference>
<evidence type="ECO:0000256" key="6">
    <source>
        <dbReference type="ARBA" id="ARBA00022840"/>
    </source>
</evidence>
<evidence type="ECO:0000256" key="5">
    <source>
        <dbReference type="ARBA" id="ARBA00022777"/>
    </source>
</evidence>
<dbReference type="InterPro" id="IPR001245">
    <property type="entry name" value="Ser-Thr/Tyr_kinase_cat_dom"/>
</dbReference>
<dbReference type="PROSITE" id="PS00108">
    <property type="entry name" value="PROTEIN_KINASE_ST"/>
    <property type="match status" value="1"/>
</dbReference>
<dbReference type="InterPro" id="IPR011009">
    <property type="entry name" value="Kinase-like_dom_sf"/>
</dbReference>
<dbReference type="Gene3D" id="1.25.40.20">
    <property type="entry name" value="Ankyrin repeat-containing domain"/>
    <property type="match status" value="3"/>
</dbReference>
<organism evidence="11 12">
    <name type="scientific">Coccomyxa viridis</name>
    <dbReference type="NCBI Taxonomy" id="1274662"/>
    <lineage>
        <taxon>Eukaryota</taxon>
        <taxon>Viridiplantae</taxon>
        <taxon>Chlorophyta</taxon>
        <taxon>core chlorophytes</taxon>
        <taxon>Trebouxiophyceae</taxon>
        <taxon>Trebouxiophyceae incertae sedis</taxon>
        <taxon>Coccomyxaceae</taxon>
        <taxon>Coccomyxa</taxon>
    </lineage>
</organism>
<feature type="repeat" description="ANK" evidence="7">
    <location>
        <begin position="293"/>
        <end position="325"/>
    </location>
</feature>
<dbReference type="SMART" id="SM00248">
    <property type="entry name" value="ANK"/>
    <property type="match status" value="5"/>
</dbReference>
<dbReference type="InterPro" id="IPR017441">
    <property type="entry name" value="Protein_kinase_ATP_BS"/>
</dbReference>
<name>A0ABP1G963_9CHLO</name>
<feature type="compositionally biased region" description="Pro residues" evidence="9">
    <location>
        <begin position="668"/>
        <end position="681"/>
    </location>
</feature>
<evidence type="ECO:0000256" key="7">
    <source>
        <dbReference type="PROSITE-ProRule" id="PRU00023"/>
    </source>
</evidence>
<comment type="similarity">
    <text evidence="1">Belongs to the protein kinase superfamily. TKL Ser/Thr protein kinase family.</text>
</comment>
<keyword evidence="2" id="KW-0723">Serine/threonine-protein kinase</keyword>
<evidence type="ECO:0000256" key="8">
    <source>
        <dbReference type="PROSITE-ProRule" id="PRU10141"/>
    </source>
</evidence>
<dbReference type="Proteomes" id="UP001497392">
    <property type="component" value="Unassembled WGS sequence"/>
</dbReference>
<evidence type="ECO:0000256" key="1">
    <source>
        <dbReference type="ARBA" id="ARBA00005843"/>
    </source>
</evidence>
<dbReference type="PROSITE" id="PS50088">
    <property type="entry name" value="ANK_REPEAT"/>
    <property type="match status" value="3"/>
</dbReference>
<dbReference type="InterPro" id="IPR036770">
    <property type="entry name" value="Ankyrin_rpt-contain_sf"/>
</dbReference>
<dbReference type="Pfam" id="PF12796">
    <property type="entry name" value="Ank_2"/>
    <property type="match status" value="3"/>
</dbReference>
<sequence length="922" mass="99498">MGSASQATADQKAQERSRRHAVMEILHFASIGDVQSLSALAEENDITVSDPTCCDYDKRTPLHLAAAEGQLAAVEWLISQKCDPNPVDRFSRTPLDDAEKGRHKQVKEFLRKHDGKQFRELAINASAQEELQEGDRRHAITEVLFFASIGDIKRMHGLCLVHDISVSDPSCCDYDKRTPLHLAAAEGQLAAVEWLLKSNCTANPVDRFLRTPLDDAVIGGHTDVQKLLHLHGGRAYKALAANATAIEAMAEGDRRHAITEILHFASTGDIKRMQVLCKGHGIKVSDPSCSDYDKRTPLHLAAAEGQLAAAMWLLKNDCSPNPVDRFQRTPLEDALIGEHVDIQQLLLAHKGKVFRKGVGLVEYTVPETQPGDDNTSHSSTQGSRGTNSTQRMSGHASRLMRLESSLFILPELLQQRSAEFGGLELEGFIGQGSFGRVYKGSWRGGTVAVKVLCHEGSRTAKLNALHESVVCAHVQHPNVIVTYKIHTVLKDTSLAGDVDEQDDEAFIRSLKIRTLCELPKHGRRAVTRDPSWAAQASAVAAAASVSAGASAAAQAAAAHARRTPPRPPSMGVPATDPEHMDFLQSSDSSYVTPHNLPQPQLASPFAATVQRALSGTLSFDGREVPLTKLTQQLSLNLAESRARGSLKQPAKSGELRGIERGGSGQLPPAGPPSPGVPPLPNAPEVSSTTTSAQATKGSDDTRNPELFCMEDAEATVETLLLMEFADLGTLDQTVTSGKLRGDLLSILLCLIDIAAGMSYLHSIGLLHSDLKGGNVLLKSCAPTKADPRGFACKIADFGLSRVLETNATHISTNTHGTVAYMAPEVLQKGAMAMPADVYSFAMLMLELWTGEIVYSGINSHQVLFQVFSGQKPPVPDDMPASYKAVLAQCWATDPSERPRFQAVLPQLCSILDGVRQQSSPLF</sequence>
<proteinExistence type="inferred from homology"/>
<dbReference type="PROSITE" id="PS00107">
    <property type="entry name" value="PROTEIN_KINASE_ATP"/>
    <property type="match status" value="1"/>
</dbReference>
<dbReference type="PANTHER" id="PTHR44329:SF214">
    <property type="entry name" value="PROTEIN KINASE DOMAIN-CONTAINING PROTEIN"/>
    <property type="match status" value="1"/>
</dbReference>
<dbReference type="SUPFAM" id="SSF48403">
    <property type="entry name" value="Ankyrin repeat"/>
    <property type="match status" value="1"/>
</dbReference>
<evidence type="ECO:0000256" key="2">
    <source>
        <dbReference type="ARBA" id="ARBA00022527"/>
    </source>
</evidence>
<keyword evidence="7" id="KW-0040">ANK repeat</keyword>
<dbReference type="PANTHER" id="PTHR44329">
    <property type="entry name" value="SERINE/THREONINE-PROTEIN KINASE TNNI3K-RELATED"/>
    <property type="match status" value="1"/>
</dbReference>
<gene>
    <name evidence="11" type="primary">g9985</name>
    <name evidence="11" type="ORF">VP750_LOCUS8985</name>
</gene>
<keyword evidence="12" id="KW-1185">Reference proteome</keyword>
<feature type="repeat" description="ANK" evidence="7">
    <location>
        <begin position="175"/>
        <end position="207"/>
    </location>
</feature>
<feature type="compositionally biased region" description="Polar residues" evidence="9">
    <location>
        <begin position="684"/>
        <end position="696"/>
    </location>
</feature>
<evidence type="ECO:0000256" key="4">
    <source>
        <dbReference type="ARBA" id="ARBA00022741"/>
    </source>
</evidence>
<dbReference type="InterPro" id="IPR000719">
    <property type="entry name" value="Prot_kinase_dom"/>
</dbReference>
<reference evidence="11 12" key="1">
    <citation type="submission" date="2024-06" db="EMBL/GenBank/DDBJ databases">
        <authorList>
            <person name="Kraege A."/>
            <person name="Thomma B."/>
        </authorList>
    </citation>
    <scope>NUCLEOTIDE SEQUENCE [LARGE SCALE GENOMIC DNA]</scope>
</reference>
<keyword evidence="4 8" id="KW-0547">Nucleotide-binding</keyword>
<keyword evidence="6 8" id="KW-0067">ATP-binding</keyword>
<evidence type="ECO:0000256" key="3">
    <source>
        <dbReference type="ARBA" id="ARBA00022679"/>
    </source>
</evidence>
<evidence type="ECO:0000259" key="10">
    <source>
        <dbReference type="PROSITE" id="PS50011"/>
    </source>
</evidence>
<feature type="binding site" evidence="8">
    <location>
        <position position="450"/>
    </location>
    <ligand>
        <name>ATP</name>
        <dbReference type="ChEBI" id="CHEBI:30616"/>
    </ligand>
</feature>
<feature type="compositionally biased region" description="Polar residues" evidence="9">
    <location>
        <begin position="583"/>
        <end position="597"/>
    </location>
</feature>
<feature type="compositionally biased region" description="Polar residues" evidence="9">
    <location>
        <begin position="371"/>
        <end position="392"/>
    </location>
</feature>
<evidence type="ECO:0000313" key="11">
    <source>
        <dbReference type="EMBL" id="CAL5227079.1"/>
    </source>
</evidence>
<dbReference type="InterPro" id="IPR002110">
    <property type="entry name" value="Ankyrin_rpt"/>
</dbReference>
<keyword evidence="5" id="KW-0418">Kinase</keyword>